<organism evidence="1 2">
    <name type="scientific">Clostridium botulinum CFSAN001627</name>
    <dbReference type="NCBI Taxonomy" id="1232189"/>
    <lineage>
        <taxon>Bacteria</taxon>
        <taxon>Bacillati</taxon>
        <taxon>Bacillota</taxon>
        <taxon>Clostridia</taxon>
        <taxon>Eubacteriales</taxon>
        <taxon>Clostridiaceae</taxon>
        <taxon>Clostridium</taxon>
    </lineage>
</organism>
<protein>
    <submittedName>
        <fullName evidence="1">Uncharacterized protein</fullName>
    </submittedName>
</protein>
<accession>M1ZZ87</accession>
<dbReference type="PATRIC" id="fig|1232189.3.peg.613"/>
<dbReference type="EMBL" id="AMXI01000197">
    <property type="protein sequence ID" value="EKN42988.1"/>
    <property type="molecule type" value="Genomic_DNA"/>
</dbReference>
<sequence length="60" mass="7231">MKEEIFNFDIKNLTTIRQLNVDKIKSLEDVKRIFKFLNIQVEADNYIQPHGFEEVKDLFD</sequence>
<evidence type="ECO:0000313" key="2">
    <source>
        <dbReference type="Proteomes" id="UP000011944"/>
    </source>
</evidence>
<dbReference type="Proteomes" id="UP000011944">
    <property type="component" value="Unassembled WGS sequence"/>
</dbReference>
<comment type="caution">
    <text evidence="1">The sequence shown here is derived from an EMBL/GenBank/DDBJ whole genome shotgun (WGS) entry which is preliminary data.</text>
</comment>
<evidence type="ECO:0000313" key="1">
    <source>
        <dbReference type="EMBL" id="EKN42988.1"/>
    </source>
</evidence>
<reference evidence="1 2" key="2">
    <citation type="submission" date="2013-03" db="EMBL/GenBank/DDBJ databases">
        <title>Diversity in Clostridium botulinum.</title>
        <authorList>
            <person name="Timme R.E."/>
            <person name="Allard M."/>
            <person name="Luo Y."/>
            <person name="Strain E."/>
            <person name="Gonzalez-Escalona N."/>
            <person name="Brown E."/>
        </authorList>
    </citation>
    <scope>NUCLEOTIDE SEQUENCE [LARGE SCALE GENOMIC DNA]</scope>
    <source>
        <strain evidence="1 2">CFSAN001627</strain>
    </source>
</reference>
<name>M1ZZ87_CLOBO</name>
<reference evidence="1 2" key="1">
    <citation type="submission" date="2012-10" db="EMBL/GenBank/DDBJ databases">
        <authorList>
            <person name="Strain E.A."/>
            <person name="Brown E."/>
            <person name="Allard M.W."/>
            <person name="Gonzalez-Escalona N."/>
            <person name="Timme R."/>
        </authorList>
    </citation>
    <scope>NUCLEOTIDE SEQUENCE [LARGE SCALE GENOMIC DNA]</scope>
    <source>
        <strain evidence="1 2">CFSAN001627</strain>
    </source>
</reference>
<proteinExistence type="predicted"/>
<dbReference type="AlphaFoldDB" id="M1ZZ87"/>
<gene>
    <name evidence="1" type="ORF">CFSAN001627_03685</name>
</gene>